<proteinExistence type="inferred from homology"/>
<dbReference type="PANTHER" id="PTHR35530">
    <property type="entry name" value="TAUTOMERASE-RELATED"/>
    <property type="match status" value="1"/>
</dbReference>
<feature type="domain" description="4-oxalocrotonate tautomerase-like" evidence="3">
    <location>
        <begin position="8"/>
        <end position="61"/>
    </location>
</feature>
<organism evidence="4 5">
    <name type="scientific">Thauera sinica</name>
    <dbReference type="NCBI Taxonomy" id="2665146"/>
    <lineage>
        <taxon>Bacteria</taxon>
        <taxon>Pseudomonadati</taxon>
        <taxon>Pseudomonadota</taxon>
        <taxon>Betaproteobacteria</taxon>
        <taxon>Rhodocyclales</taxon>
        <taxon>Zoogloeaceae</taxon>
        <taxon>Thauera</taxon>
    </lineage>
</organism>
<dbReference type="Pfam" id="PF01361">
    <property type="entry name" value="Tautomerase"/>
    <property type="match status" value="1"/>
</dbReference>
<evidence type="ECO:0000259" key="3">
    <source>
        <dbReference type="Pfam" id="PF01361"/>
    </source>
</evidence>
<dbReference type="Proteomes" id="UP001595974">
    <property type="component" value="Unassembled WGS sequence"/>
</dbReference>
<dbReference type="SUPFAM" id="SSF55331">
    <property type="entry name" value="Tautomerase/MIF"/>
    <property type="match status" value="1"/>
</dbReference>
<dbReference type="RefSeq" id="WP_385961808.1">
    <property type="nucleotide sequence ID" value="NZ_JBHSOG010000094.1"/>
</dbReference>
<evidence type="ECO:0000313" key="4">
    <source>
        <dbReference type="EMBL" id="MFC5771380.1"/>
    </source>
</evidence>
<evidence type="ECO:0000256" key="2">
    <source>
        <dbReference type="ARBA" id="ARBA00023235"/>
    </source>
</evidence>
<reference evidence="5" key="1">
    <citation type="journal article" date="2019" name="Int. J. Syst. Evol. Microbiol.">
        <title>The Global Catalogue of Microorganisms (GCM) 10K type strain sequencing project: providing services to taxonomists for standard genome sequencing and annotation.</title>
        <authorList>
            <consortium name="The Broad Institute Genomics Platform"/>
            <consortium name="The Broad Institute Genome Sequencing Center for Infectious Disease"/>
            <person name="Wu L."/>
            <person name="Ma J."/>
        </authorList>
    </citation>
    <scope>NUCLEOTIDE SEQUENCE [LARGE SCALE GENOMIC DNA]</scope>
    <source>
        <strain evidence="5">SHR3</strain>
    </source>
</reference>
<comment type="similarity">
    <text evidence="1">Belongs to the 4-oxalocrotonate tautomerase family.</text>
</comment>
<evidence type="ECO:0000313" key="5">
    <source>
        <dbReference type="Proteomes" id="UP001595974"/>
    </source>
</evidence>
<protein>
    <submittedName>
        <fullName evidence="4">Tautomerase family protein</fullName>
    </submittedName>
</protein>
<gene>
    <name evidence="4" type="ORF">ACFPTN_18520</name>
</gene>
<sequence length="81" mass="9223">MSRRQHMPIIEMHMMQGRTGEQKRKVAAAVTEAVARSLECSPETVRMLITEHGGEEFFVAGITMAERAERQRRAALQEQKP</sequence>
<dbReference type="Gene3D" id="3.30.429.10">
    <property type="entry name" value="Macrophage Migration Inhibitory Factor"/>
    <property type="match status" value="1"/>
</dbReference>
<evidence type="ECO:0000256" key="1">
    <source>
        <dbReference type="ARBA" id="ARBA00006723"/>
    </source>
</evidence>
<dbReference type="InterPro" id="IPR004370">
    <property type="entry name" value="4-OT-like_dom"/>
</dbReference>
<dbReference type="InterPro" id="IPR014347">
    <property type="entry name" value="Tautomerase/MIF_sf"/>
</dbReference>
<name>A0ABW1AVQ7_9RHOO</name>
<comment type="caution">
    <text evidence="4">The sequence shown here is derived from an EMBL/GenBank/DDBJ whole genome shotgun (WGS) entry which is preliminary data.</text>
</comment>
<keyword evidence="5" id="KW-1185">Reference proteome</keyword>
<dbReference type="EMBL" id="JBHSOG010000094">
    <property type="protein sequence ID" value="MFC5771380.1"/>
    <property type="molecule type" value="Genomic_DNA"/>
</dbReference>
<keyword evidence="2" id="KW-0413">Isomerase</keyword>
<accession>A0ABW1AVQ7</accession>
<dbReference type="PANTHER" id="PTHR35530:SF1">
    <property type="entry name" value="2-HYDROXYMUCONATE TAUTOMERASE"/>
    <property type="match status" value="1"/>
</dbReference>